<evidence type="ECO:0000313" key="2">
    <source>
        <dbReference type="EMBL" id="QHS88258.1"/>
    </source>
</evidence>
<sequence length="263" mass="29880">MAITRQLGNAQDHVVKGSFQQDNEEYDYVAAMDGHGTGYNRDSCISLLRNLDFTIVAQQPNPVEFIRQQLLGHNLIHSGSTFTFARINKTKQQIEVINVGDSMTAVFKNDKLVYTTPIHCFQNPEEVERTKSLIREMRPSTTPKPVNDTDVYLIESNVGVWITGEVLVPTQSFGHNNITGLVPSNVVISYESEDKVRVICGTDGFWDMKMIDYPYIAVESAIRLVNVAERKWKQQWMYFDGKHNPVQTSFDEADDIGIAIWDK</sequence>
<proteinExistence type="predicted"/>
<accession>A0A6C0B9T2</accession>
<name>A0A6C0B9T2_9ZZZZ</name>
<feature type="domain" description="PPM-type phosphatase" evidence="1">
    <location>
        <begin position="22"/>
        <end position="134"/>
    </location>
</feature>
<protein>
    <recommendedName>
        <fullName evidence="1">PPM-type phosphatase domain-containing protein</fullName>
    </recommendedName>
</protein>
<dbReference type="Pfam" id="PF00481">
    <property type="entry name" value="PP2C"/>
    <property type="match status" value="1"/>
</dbReference>
<reference evidence="2" key="1">
    <citation type="journal article" date="2020" name="Nature">
        <title>Giant virus diversity and host interactions through global metagenomics.</title>
        <authorList>
            <person name="Schulz F."/>
            <person name="Roux S."/>
            <person name="Paez-Espino D."/>
            <person name="Jungbluth S."/>
            <person name="Walsh D.A."/>
            <person name="Denef V.J."/>
            <person name="McMahon K.D."/>
            <person name="Konstantinidis K.T."/>
            <person name="Eloe-Fadrosh E.A."/>
            <person name="Kyrpides N.C."/>
            <person name="Woyke T."/>
        </authorList>
    </citation>
    <scope>NUCLEOTIDE SEQUENCE</scope>
    <source>
        <strain evidence="2">GVMAG-M-3300010158-55</strain>
    </source>
</reference>
<dbReference type="InterPro" id="IPR001932">
    <property type="entry name" value="PPM-type_phosphatase-like_dom"/>
</dbReference>
<evidence type="ECO:0000259" key="1">
    <source>
        <dbReference type="Pfam" id="PF00481"/>
    </source>
</evidence>
<dbReference type="InterPro" id="IPR036457">
    <property type="entry name" value="PPM-type-like_dom_sf"/>
</dbReference>
<dbReference type="EMBL" id="MN739095">
    <property type="protein sequence ID" value="QHS88258.1"/>
    <property type="molecule type" value="Genomic_DNA"/>
</dbReference>
<dbReference type="AlphaFoldDB" id="A0A6C0B9T2"/>
<dbReference type="SUPFAM" id="SSF81606">
    <property type="entry name" value="PP2C-like"/>
    <property type="match status" value="1"/>
</dbReference>
<organism evidence="2">
    <name type="scientific">viral metagenome</name>
    <dbReference type="NCBI Taxonomy" id="1070528"/>
    <lineage>
        <taxon>unclassified sequences</taxon>
        <taxon>metagenomes</taxon>
        <taxon>organismal metagenomes</taxon>
    </lineage>
</organism>
<dbReference type="Gene3D" id="3.60.40.10">
    <property type="entry name" value="PPM-type phosphatase domain"/>
    <property type="match status" value="1"/>
</dbReference>